<dbReference type="EMBL" id="KX134691">
    <property type="protein sequence ID" value="ARJ35755.1"/>
    <property type="molecule type" value="Genomic_DNA"/>
</dbReference>
<feature type="domain" description="Anthranilate synthase component I N-terminal" evidence="4">
    <location>
        <begin position="28"/>
        <end position="157"/>
    </location>
</feature>
<dbReference type="EC" id="2.6.1.85" evidence="1"/>
<evidence type="ECO:0000313" key="7">
    <source>
        <dbReference type="Proteomes" id="UP000233564"/>
    </source>
</evidence>
<dbReference type="InterPro" id="IPR006805">
    <property type="entry name" value="Anth_synth_I_N"/>
</dbReference>
<dbReference type="InterPro" id="IPR005801">
    <property type="entry name" value="ADC_synthase"/>
</dbReference>
<keyword evidence="5" id="KW-0032">Aminotransferase</keyword>
<proteinExistence type="predicted"/>
<dbReference type="SUPFAM" id="SSF56322">
    <property type="entry name" value="ADC synthase"/>
    <property type="match status" value="1"/>
</dbReference>
<name>A0A1X9LUQ1_PSEFL</name>
<dbReference type="GO" id="GO:0008153">
    <property type="term" value="P:4-aminobenzoate biosynthetic process"/>
    <property type="evidence" value="ECO:0007669"/>
    <property type="project" value="TreeGrafter"/>
</dbReference>
<evidence type="ECO:0000259" key="3">
    <source>
        <dbReference type="Pfam" id="PF00425"/>
    </source>
</evidence>
<dbReference type="GO" id="GO:0009396">
    <property type="term" value="P:folic acid-containing compound biosynthetic process"/>
    <property type="evidence" value="ECO:0007669"/>
    <property type="project" value="InterPro"/>
</dbReference>
<dbReference type="Pfam" id="PF04715">
    <property type="entry name" value="Anth_synt_I_N"/>
    <property type="match status" value="1"/>
</dbReference>
<evidence type="ECO:0000256" key="2">
    <source>
        <dbReference type="ARBA" id="ARBA00022679"/>
    </source>
</evidence>
<accession>A0A1X9LUQ1</accession>
<reference evidence="6 7" key="2">
    <citation type="submission" date="2017-08" db="EMBL/GenBank/DDBJ databases">
        <authorList>
            <person name="de Groot N.N."/>
        </authorList>
    </citation>
    <scope>NUCLEOTIDE SEQUENCE [LARGE SCALE GENOMIC DNA]</scope>
    <source>
        <strain evidence="6 7">PfR 37</strain>
    </source>
</reference>
<dbReference type="InterPro" id="IPR015890">
    <property type="entry name" value="Chorismate_C"/>
</dbReference>
<feature type="domain" description="Chorismate-utilising enzyme C-terminal" evidence="3">
    <location>
        <begin position="216"/>
        <end position="470"/>
    </location>
</feature>
<dbReference type="InterPro" id="IPR019999">
    <property type="entry name" value="Anth_synth_I-like"/>
</dbReference>
<dbReference type="Proteomes" id="UP000233564">
    <property type="component" value="Unassembled WGS sequence"/>
</dbReference>
<dbReference type="GO" id="GO:0000162">
    <property type="term" value="P:L-tryptophan biosynthetic process"/>
    <property type="evidence" value="ECO:0007669"/>
    <property type="project" value="TreeGrafter"/>
</dbReference>
<dbReference type="InterPro" id="IPR005802">
    <property type="entry name" value="ADC_synth_comp_1"/>
</dbReference>
<evidence type="ECO:0000259" key="4">
    <source>
        <dbReference type="Pfam" id="PF04715"/>
    </source>
</evidence>
<evidence type="ECO:0000313" key="5">
    <source>
        <dbReference type="EMBL" id="ARJ35755.1"/>
    </source>
</evidence>
<dbReference type="PRINTS" id="PR00095">
    <property type="entry name" value="ANTSNTHASEI"/>
</dbReference>
<evidence type="ECO:0000256" key="1">
    <source>
        <dbReference type="ARBA" id="ARBA00013139"/>
    </source>
</evidence>
<dbReference type="Pfam" id="PF00425">
    <property type="entry name" value="Chorismate_bind"/>
    <property type="match status" value="1"/>
</dbReference>
<dbReference type="Gene3D" id="3.60.120.10">
    <property type="entry name" value="Anthranilate synthase"/>
    <property type="match status" value="1"/>
</dbReference>
<dbReference type="EMBL" id="NVXX01000016">
    <property type="protein sequence ID" value="PKH20736.1"/>
    <property type="molecule type" value="Genomic_DNA"/>
</dbReference>
<dbReference type="PANTHER" id="PTHR11236:SF18">
    <property type="entry name" value="AMINODEOXYCHORISMATE SYNTHASE"/>
    <property type="match status" value="1"/>
</dbReference>
<gene>
    <name evidence="5" type="primary">obiJ</name>
    <name evidence="6" type="synonym">pabB</name>
    <name evidence="6" type="ORF">CIB54_12595</name>
</gene>
<dbReference type="GO" id="GO:0046820">
    <property type="term" value="F:4-amino-4-deoxychorismate synthase activity"/>
    <property type="evidence" value="ECO:0007669"/>
    <property type="project" value="UniProtKB-EC"/>
</dbReference>
<dbReference type="NCBIfam" id="TIGR00553">
    <property type="entry name" value="pabB"/>
    <property type="match status" value="1"/>
</dbReference>
<evidence type="ECO:0000313" key="6">
    <source>
        <dbReference type="EMBL" id="PKH20736.1"/>
    </source>
</evidence>
<dbReference type="PANTHER" id="PTHR11236">
    <property type="entry name" value="AMINOBENZOATE/ANTHRANILATE SYNTHASE"/>
    <property type="match status" value="1"/>
</dbReference>
<reference evidence="5" key="1">
    <citation type="submission" date="2016-04" db="EMBL/GenBank/DDBJ databases">
        <title>Beta-lactone formation by type-I thioesterase during antibiotic cleavage from a non-ribosomal peptide synthetase.</title>
        <authorList>
            <person name="Schaffer J.E."/>
            <person name="Reck M.R."/>
            <person name="Prasad N."/>
            <person name="Kao J."/>
            <person name="Wencewicz T.A."/>
        </authorList>
    </citation>
    <scope>NUCLEOTIDE SEQUENCE</scope>
    <source>
        <strain evidence="5">ATCC 39502</strain>
    </source>
</reference>
<sequence>MTTFDVEVRALDYNPDPLRVFRSEFLASPRHFFLESSVVKPGFSRFSFMGDSHGRLAETITYDTSSRSVRVERSDGVTREPTSDFLELMAARLNHYHCEQPQWLPFDFNLGYVGLLGYELKCETLGAQAYASHSHDAAFILATRMIAFDHAEQRCYLLYLVEHDEDRQDAAQWFDQVQARLREQPQVAEPVSRQRKLSLPQVEAWIQEHACIRHSKQRYIDKINEAQREIIDGETYEVCLTNLIEFAFADSSFDLYCVMRELTPAPHAGYFSIPDFQIISSSPERFLKIDRHHQVEAKPIKGTRPRGRCAEEDQELIEQMRGDEKDRAENLMIVDLLRNDLGQVCTIGSVRVPALFAVETYSHVHQLVSTISGQLKPSLSAVDCVRATFPGGSMTGAPKKRTMEIIDRLEEGPRGAYSGSLGWFGLGGACDLNIMIRSITVDAQVARFGVGGAITSLSDPLGEYIETMVKASGVVEAVTQLRSTSV</sequence>
<dbReference type="RefSeq" id="WP_083217904.1">
    <property type="nucleotide sequence ID" value="NZ_JACYMZ010000006.1"/>
</dbReference>
<dbReference type="GO" id="GO:0005737">
    <property type="term" value="C:cytoplasm"/>
    <property type="evidence" value="ECO:0007669"/>
    <property type="project" value="TreeGrafter"/>
</dbReference>
<protein>
    <recommendedName>
        <fullName evidence="1">aminodeoxychorismate synthase</fullName>
        <ecNumber evidence="1">2.6.1.85</ecNumber>
    </recommendedName>
</protein>
<keyword evidence="2 5" id="KW-0808">Transferase</keyword>
<organism evidence="5">
    <name type="scientific">Pseudomonas fluorescens</name>
    <dbReference type="NCBI Taxonomy" id="294"/>
    <lineage>
        <taxon>Bacteria</taxon>
        <taxon>Pseudomonadati</taxon>
        <taxon>Pseudomonadota</taxon>
        <taxon>Gammaproteobacteria</taxon>
        <taxon>Pseudomonadales</taxon>
        <taxon>Pseudomonadaceae</taxon>
        <taxon>Pseudomonas</taxon>
    </lineage>
</organism>
<dbReference type="AlphaFoldDB" id="A0A1X9LUQ1"/>